<feature type="domain" description="Integrase catalytic" evidence="1">
    <location>
        <begin position="1"/>
        <end position="72"/>
    </location>
</feature>
<dbReference type="Gene3D" id="3.30.420.10">
    <property type="entry name" value="Ribonuclease H-like superfamily/Ribonuclease H"/>
    <property type="match status" value="1"/>
</dbReference>
<gene>
    <name evidence="2" type="ORF">ILEXP_LOCUS36490</name>
</gene>
<proteinExistence type="predicted"/>
<dbReference type="PANTHER" id="PTHR46148:SF57">
    <property type="entry name" value="OS12G0499874 PROTEIN"/>
    <property type="match status" value="1"/>
</dbReference>
<dbReference type="Pfam" id="PF24626">
    <property type="entry name" value="SH3_Tf2-1"/>
    <property type="match status" value="1"/>
</dbReference>
<reference evidence="2 3" key="1">
    <citation type="submission" date="2024-02" db="EMBL/GenBank/DDBJ databases">
        <authorList>
            <person name="Vignale AGUSTIN F."/>
            <person name="Sosa J E."/>
            <person name="Modenutti C."/>
        </authorList>
    </citation>
    <scope>NUCLEOTIDE SEQUENCE [LARGE SCALE GENOMIC DNA]</scope>
</reference>
<evidence type="ECO:0000313" key="3">
    <source>
        <dbReference type="Proteomes" id="UP001642360"/>
    </source>
</evidence>
<evidence type="ECO:0000313" key="2">
    <source>
        <dbReference type="EMBL" id="CAK9167226.1"/>
    </source>
</evidence>
<dbReference type="AlphaFoldDB" id="A0ABC8TCV7"/>
<dbReference type="InterPro" id="IPR016197">
    <property type="entry name" value="Chromo-like_dom_sf"/>
</dbReference>
<name>A0ABC8TCV7_9AQUA</name>
<dbReference type="InterPro" id="IPR001584">
    <property type="entry name" value="Integrase_cat-core"/>
</dbReference>
<dbReference type="SUPFAM" id="SSF53098">
    <property type="entry name" value="Ribonuclease H-like"/>
    <property type="match status" value="1"/>
</dbReference>
<dbReference type="InterPro" id="IPR012337">
    <property type="entry name" value="RNaseH-like_sf"/>
</dbReference>
<dbReference type="PROSITE" id="PS50994">
    <property type="entry name" value="INTEGRASE"/>
    <property type="match status" value="1"/>
</dbReference>
<accession>A0ABC8TCV7</accession>
<keyword evidence="3" id="KW-1185">Reference proteome</keyword>
<protein>
    <recommendedName>
        <fullName evidence="1">Integrase catalytic domain-containing protein</fullName>
    </recommendedName>
</protein>
<comment type="caution">
    <text evidence="2">The sequence shown here is derived from an EMBL/GenBank/DDBJ whole genome shotgun (WGS) entry which is preliminary data.</text>
</comment>
<dbReference type="InterPro" id="IPR036397">
    <property type="entry name" value="RNaseH_sf"/>
</dbReference>
<organism evidence="2 3">
    <name type="scientific">Ilex paraguariensis</name>
    <name type="common">yerba mate</name>
    <dbReference type="NCBI Taxonomy" id="185542"/>
    <lineage>
        <taxon>Eukaryota</taxon>
        <taxon>Viridiplantae</taxon>
        <taxon>Streptophyta</taxon>
        <taxon>Embryophyta</taxon>
        <taxon>Tracheophyta</taxon>
        <taxon>Spermatophyta</taxon>
        <taxon>Magnoliopsida</taxon>
        <taxon>eudicotyledons</taxon>
        <taxon>Gunneridae</taxon>
        <taxon>Pentapetalae</taxon>
        <taxon>asterids</taxon>
        <taxon>campanulids</taxon>
        <taxon>Aquifoliales</taxon>
        <taxon>Aquifoliaceae</taxon>
        <taxon>Ilex</taxon>
    </lineage>
</organism>
<dbReference type="InterPro" id="IPR056924">
    <property type="entry name" value="SH3_Tf2-1"/>
</dbReference>
<dbReference type="EMBL" id="CAUOFW020004780">
    <property type="protein sequence ID" value="CAK9167226.1"/>
    <property type="molecule type" value="Genomic_DNA"/>
</dbReference>
<sequence>MGTELHFSTTFHPQTDGQSERVIQIVEDMLRACALDFKGSWNDHLPLVEFAYNNSYQASIGMAPYEALYGRPCRSPTCWLEAGESSLFGPEIVRETTEKIQLIRERLLTAQSRQKSYADQRRRPLEFKVGDYVFLKVSPKKGVFRFGKKGKLAPRYTGPFEVIKVVGKAAYQLRLPTQLLGVHDVFHVSMLRKCQSDATQVVDLKDIEIQDGATYEEQPVKILDAKEKVLRNKVIQLVKVLWQHHGVEEATWEPELEMREKYAHLFAT</sequence>
<dbReference type="Proteomes" id="UP001642360">
    <property type="component" value="Unassembled WGS sequence"/>
</dbReference>
<evidence type="ECO:0000259" key="1">
    <source>
        <dbReference type="PROSITE" id="PS50994"/>
    </source>
</evidence>
<dbReference type="SUPFAM" id="SSF54160">
    <property type="entry name" value="Chromo domain-like"/>
    <property type="match status" value="1"/>
</dbReference>
<dbReference type="PANTHER" id="PTHR46148">
    <property type="entry name" value="CHROMO DOMAIN-CONTAINING PROTEIN"/>
    <property type="match status" value="1"/>
</dbReference>